<comment type="caution">
    <text evidence="1">The sequence shown here is derived from an EMBL/GenBank/DDBJ whole genome shotgun (WGS) entry which is preliminary data.</text>
</comment>
<dbReference type="AlphaFoldDB" id="A0A644VVQ5"/>
<evidence type="ECO:0000313" key="1">
    <source>
        <dbReference type="EMBL" id="MPL95458.1"/>
    </source>
</evidence>
<dbReference type="EMBL" id="VSSQ01000468">
    <property type="protein sequence ID" value="MPL95458.1"/>
    <property type="molecule type" value="Genomic_DNA"/>
</dbReference>
<accession>A0A644VVQ5</accession>
<gene>
    <name evidence="1" type="ORF">SDC9_41629</name>
</gene>
<protein>
    <submittedName>
        <fullName evidence="1">Uncharacterized protein</fullName>
    </submittedName>
</protein>
<organism evidence="1">
    <name type="scientific">bioreactor metagenome</name>
    <dbReference type="NCBI Taxonomy" id="1076179"/>
    <lineage>
        <taxon>unclassified sequences</taxon>
        <taxon>metagenomes</taxon>
        <taxon>ecological metagenomes</taxon>
    </lineage>
</organism>
<proteinExistence type="predicted"/>
<sequence>MNIMTSIKKYIDNDYVFTDDLGKYSFPYILSKAYLKVYDEK</sequence>
<reference evidence="1" key="1">
    <citation type="submission" date="2019-08" db="EMBL/GenBank/DDBJ databases">
        <authorList>
            <person name="Kucharzyk K."/>
            <person name="Murdoch R.W."/>
            <person name="Higgins S."/>
            <person name="Loffler F."/>
        </authorList>
    </citation>
    <scope>NUCLEOTIDE SEQUENCE</scope>
</reference>
<name>A0A644VVQ5_9ZZZZ</name>